<keyword evidence="1" id="KW-0325">Glycoprotein</keyword>
<keyword evidence="3" id="KW-0418">Kinase</keyword>
<organism evidence="3 4">
    <name type="scientific">Quillaja saponaria</name>
    <name type="common">Soap bark tree</name>
    <dbReference type="NCBI Taxonomy" id="32244"/>
    <lineage>
        <taxon>Eukaryota</taxon>
        <taxon>Viridiplantae</taxon>
        <taxon>Streptophyta</taxon>
        <taxon>Embryophyta</taxon>
        <taxon>Tracheophyta</taxon>
        <taxon>Spermatophyta</taxon>
        <taxon>Magnoliopsida</taxon>
        <taxon>eudicotyledons</taxon>
        <taxon>Gunneridae</taxon>
        <taxon>Pentapetalae</taxon>
        <taxon>rosids</taxon>
        <taxon>fabids</taxon>
        <taxon>Fabales</taxon>
        <taxon>Quillajaceae</taxon>
        <taxon>Quillaja</taxon>
    </lineage>
</organism>
<keyword evidence="3" id="KW-0675">Receptor</keyword>
<dbReference type="InterPro" id="IPR032872">
    <property type="entry name" value="WAK_assoc_C"/>
</dbReference>
<dbReference type="GO" id="GO:0016301">
    <property type="term" value="F:kinase activity"/>
    <property type="evidence" value="ECO:0007669"/>
    <property type="project" value="UniProtKB-KW"/>
</dbReference>
<dbReference type="Pfam" id="PF14380">
    <property type="entry name" value="WAK_assoc"/>
    <property type="match status" value="1"/>
</dbReference>
<keyword evidence="3" id="KW-0808">Transferase</keyword>
<name>A0AAD7L9K3_QUISA</name>
<comment type="caution">
    <text evidence="3">The sequence shown here is derived from an EMBL/GenBank/DDBJ whole genome shotgun (WGS) entry which is preliminary data.</text>
</comment>
<gene>
    <name evidence="3" type="ORF">O6P43_025747</name>
</gene>
<dbReference type="Proteomes" id="UP001163823">
    <property type="component" value="Chromosome 10"/>
</dbReference>
<reference evidence="3" key="1">
    <citation type="journal article" date="2023" name="Science">
        <title>Elucidation of the pathway for biosynthesis of saponin adjuvants from the soapbark tree.</title>
        <authorList>
            <person name="Reed J."/>
            <person name="Orme A."/>
            <person name="El-Demerdash A."/>
            <person name="Owen C."/>
            <person name="Martin L.B.B."/>
            <person name="Misra R.C."/>
            <person name="Kikuchi S."/>
            <person name="Rejzek M."/>
            <person name="Martin A.C."/>
            <person name="Harkess A."/>
            <person name="Leebens-Mack J."/>
            <person name="Louveau T."/>
            <person name="Stephenson M.J."/>
            <person name="Osbourn A."/>
        </authorList>
    </citation>
    <scope>NUCLEOTIDE SEQUENCE</scope>
    <source>
        <strain evidence="3">S10</strain>
    </source>
</reference>
<evidence type="ECO:0000313" key="3">
    <source>
        <dbReference type="EMBL" id="KAJ7954139.1"/>
    </source>
</evidence>
<evidence type="ECO:0000256" key="1">
    <source>
        <dbReference type="ARBA" id="ARBA00023180"/>
    </source>
</evidence>
<protein>
    <submittedName>
        <fullName evidence="3">LEAF RUST 10 DISEASE-RESISTANCE LOCUS RECEPTOR-LIKE PROTEIN KINASE-like 1.2</fullName>
    </submittedName>
</protein>
<keyword evidence="4" id="KW-1185">Reference proteome</keyword>
<proteinExistence type="predicted"/>
<dbReference type="EMBL" id="JARAOO010000010">
    <property type="protein sequence ID" value="KAJ7954139.1"/>
    <property type="molecule type" value="Genomic_DNA"/>
</dbReference>
<dbReference type="KEGG" id="qsa:O6P43_025747"/>
<evidence type="ECO:0000259" key="2">
    <source>
        <dbReference type="Pfam" id="PF14380"/>
    </source>
</evidence>
<dbReference type="AlphaFoldDB" id="A0AAD7L9K3"/>
<accession>A0AAD7L9K3</accession>
<sequence length="109" mass="12397">MLLGMNYFIRNLCRSKYKIGCPNEKETGTVLGLYGEGSNLRYAYKKCKGGVDDIEEVGEALRRGFVPEWIASDYSVCKESGGGCGFDTKMYHFKRYCPDRPHAWHCHSV</sequence>
<feature type="domain" description="Wall-associated receptor kinase C-terminal" evidence="2">
    <location>
        <begin position="52"/>
        <end position="100"/>
    </location>
</feature>
<evidence type="ECO:0000313" key="4">
    <source>
        <dbReference type="Proteomes" id="UP001163823"/>
    </source>
</evidence>